<sequence length="32" mass="3872">MTVEFKARFDYIQHPATGEFEKQEYNVTTDFE</sequence>
<protein>
    <submittedName>
        <fullName evidence="1">Uncharacterized protein</fullName>
    </submittedName>
</protein>
<gene>
    <name evidence="1" type="ORF">SAMN05421813_13236</name>
</gene>
<dbReference type="AlphaFoldDB" id="A0A1G9XU09"/>
<accession>A0A1G9XU09</accession>
<reference evidence="2" key="1">
    <citation type="submission" date="2016-10" db="EMBL/GenBank/DDBJ databases">
        <authorList>
            <person name="Varghese N."/>
            <person name="Submissions S."/>
        </authorList>
    </citation>
    <scope>NUCLEOTIDE SEQUENCE [LARGE SCALE GENOMIC DNA]</scope>
    <source>
        <strain evidence="2">DSM 24536</strain>
    </source>
</reference>
<evidence type="ECO:0000313" key="1">
    <source>
        <dbReference type="EMBL" id="SDN00274.1"/>
    </source>
</evidence>
<dbReference type="EMBL" id="FNHH01000032">
    <property type="protein sequence ID" value="SDN00274.1"/>
    <property type="molecule type" value="Genomic_DNA"/>
</dbReference>
<evidence type="ECO:0000313" key="2">
    <source>
        <dbReference type="Proteomes" id="UP000199226"/>
    </source>
</evidence>
<dbReference type="STRING" id="990371.SAMN05421813_13236"/>
<keyword evidence="2" id="KW-1185">Reference proteome</keyword>
<proteinExistence type="predicted"/>
<dbReference type="Proteomes" id="UP000199226">
    <property type="component" value="Unassembled WGS sequence"/>
</dbReference>
<name>A0A1G9XU09_9SPHI</name>
<organism evidence="1 2">
    <name type="scientific">Daejeonella rubra</name>
    <dbReference type="NCBI Taxonomy" id="990371"/>
    <lineage>
        <taxon>Bacteria</taxon>
        <taxon>Pseudomonadati</taxon>
        <taxon>Bacteroidota</taxon>
        <taxon>Sphingobacteriia</taxon>
        <taxon>Sphingobacteriales</taxon>
        <taxon>Sphingobacteriaceae</taxon>
        <taxon>Daejeonella</taxon>
    </lineage>
</organism>